<sequence>MENEKVAELKALLSQPKKTVIIPHRNPDGDAIGSTLALQQYLKQEGHDATVVAPNDFPDFLKWMPGVNEMVLFTEDNEKAKQLIANADLIFTLDFNHFSRTGNDMQEVLDKTDTTYVMIDHHQAPADYAKFTYSDTSISSTCQMVYHFLEMLDDTHKVTKEIATCLYVGIMTDTGSFRFASTTSTTHRVIANLIDKGADNSRIHQKVYDTNSTNRIQLLGVALSNMKVLPELKTAYITISQEELDTHQFKKGDTEGFVNYSLSIKGIIFAAIFIENKQDRIVKISLRSKGDFDVNQFAREHFEGGGHINAAGGKSDLSLNETTTSFERILNNYKNELEHGEE</sequence>
<evidence type="ECO:0000313" key="3">
    <source>
        <dbReference type="EMBL" id="PZW40692.1"/>
    </source>
</evidence>
<accession>A0A2W7I5D8</accession>
<evidence type="ECO:0000259" key="1">
    <source>
        <dbReference type="Pfam" id="PF01368"/>
    </source>
</evidence>
<dbReference type="InterPro" id="IPR001667">
    <property type="entry name" value="DDH_dom"/>
</dbReference>
<dbReference type="InterPro" id="IPR038763">
    <property type="entry name" value="DHH_sf"/>
</dbReference>
<dbReference type="InterPro" id="IPR003156">
    <property type="entry name" value="DHHA1_dom"/>
</dbReference>
<dbReference type="GO" id="GO:0003676">
    <property type="term" value="F:nucleic acid binding"/>
    <property type="evidence" value="ECO:0007669"/>
    <property type="project" value="InterPro"/>
</dbReference>
<dbReference type="Proteomes" id="UP000249542">
    <property type="component" value="Unassembled WGS sequence"/>
</dbReference>
<evidence type="ECO:0000259" key="2">
    <source>
        <dbReference type="Pfam" id="PF02272"/>
    </source>
</evidence>
<keyword evidence="4" id="KW-1185">Reference proteome</keyword>
<feature type="domain" description="DDH" evidence="1">
    <location>
        <begin position="18"/>
        <end position="170"/>
    </location>
</feature>
<dbReference type="Pfam" id="PF02272">
    <property type="entry name" value="DHHA1"/>
    <property type="match status" value="1"/>
</dbReference>
<feature type="domain" description="DHHA1" evidence="2">
    <location>
        <begin position="248"/>
        <end position="317"/>
    </location>
</feature>
<proteinExistence type="predicted"/>
<dbReference type="PANTHER" id="PTHR47618:SF1">
    <property type="entry name" value="BIFUNCTIONAL OLIGORIBONUCLEASE AND PAP PHOSPHATASE NRNA"/>
    <property type="match status" value="1"/>
</dbReference>
<protein>
    <submittedName>
        <fullName evidence="3">Phosphoesterase RecJ-like protein</fullName>
    </submittedName>
</protein>
<organism evidence="3 4">
    <name type="scientific">Mesonia algae</name>
    <dbReference type="NCBI Taxonomy" id="213248"/>
    <lineage>
        <taxon>Bacteria</taxon>
        <taxon>Pseudomonadati</taxon>
        <taxon>Bacteroidota</taxon>
        <taxon>Flavobacteriia</taxon>
        <taxon>Flavobacteriales</taxon>
        <taxon>Flavobacteriaceae</taxon>
        <taxon>Mesonia</taxon>
    </lineage>
</organism>
<dbReference type="Pfam" id="PF01368">
    <property type="entry name" value="DHH"/>
    <property type="match status" value="1"/>
</dbReference>
<gene>
    <name evidence="3" type="ORF">LX95_01760</name>
</gene>
<dbReference type="SUPFAM" id="SSF64182">
    <property type="entry name" value="DHH phosphoesterases"/>
    <property type="match status" value="1"/>
</dbReference>
<evidence type="ECO:0000313" key="4">
    <source>
        <dbReference type="Proteomes" id="UP000249542"/>
    </source>
</evidence>
<dbReference type="InterPro" id="IPR051319">
    <property type="entry name" value="Oligoribo/pAp-PDE_c-di-AMP_PDE"/>
</dbReference>
<dbReference type="AlphaFoldDB" id="A0A2W7I5D8"/>
<dbReference type="Gene3D" id="3.90.1640.10">
    <property type="entry name" value="inorganic pyrophosphatase (n-terminal core)"/>
    <property type="match status" value="1"/>
</dbReference>
<dbReference type="PANTHER" id="PTHR47618">
    <property type="entry name" value="BIFUNCTIONAL OLIGORIBONUCLEASE AND PAP PHOSPHATASE NRNA"/>
    <property type="match status" value="1"/>
</dbReference>
<dbReference type="Gene3D" id="3.10.310.30">
    <property type="match status" value="1"/>
</dbReference>
<comment type="caution">
    <text evidence="3">The sequence shown here is derived from an EMBL/GenBank/DDBJ whole genome shotgun (WGS) entry which is preliminary data.</text>
</comment>
<reference evidence="3 4" key="1">
    <citation type="submission" date="2018-06" db="EMBL/GenBank/DDBJ databases">
        <title>Genomic Encyclopedia of Archaeal and Bacterial Type Strains, Phase II (KMG-II): from individual species to whole genera.</title>
        <authorList>
            <person name="Goeker M."/>
        </authorList>
    </citation>
    <scope>NUCLEOTIDE SEQUENCE [LARGE SCALE GENOMIC DNA]</scope>
    <source>
        <strain evidence="3 4">DSM 15361</strain>
    </source>
</reference>
<name>A0A2W7I5D8_9FLAO</name>
<dbReference type="RefSeq" id="WP_111541056.1">
    <property type="nucleotide sequence ID" value="NZ_QKYV01000004.1"/>
</dbReference>
<dbReference type="EMBL" id="QKYV01000004">
    <property type="protein sequence ID" value="PZW40692.1"/>
    <property type="molecule type" value="Genomic_DNA"/>
</dbReference>